<proteinExistence type="predicted"/>
<evidence type="ECO:0000313" key="2">
    <source>
        <dbReference type="Proteomes" id="UP000198327"/>
    </source>
</evidence>
<evidence type="ECO:0000313" key="1">
    <source>
        <dbReference type="EMBL" id="SNS58189.1"/>
    </source>
</evidence>
<dbReference type="OrthoDB" id="4459524at2"/>
<dbReference type="Proteomes" id="UP000198327">
    <property type="component" value="Unassembled WGS sequence"/>
</dbReference>
<dbReference type="RefSeq" id="WP_141136457.1">
    <property type="nucleotide sequence ID" value="NZ_FZOW01000003.1"/>
</dbReference>
<sequence length="183" mass="19914">MADTGVYVLAAQLLDRLTEELHGTRAGEVSWSAVFPGTQIQPHFGDCTSVAGVRIKTITPTISFPQPARQINEHTAHEYMVVFEMIVDRCAYTPADNSVPDIPFLDSMVRDAMDDAAAMRKAALCTWTDRDVVLGMWIPRYGGGANGGAMDVTVAADVHCGCDVIPTPLDELVQPLEGDPRFY</sequence>
<organism evidence="1 2">
    <name type="scientific">Rhodococcoides kyotonense</name>
    <dbReference type="NCBI Taxonomy" id="398843"/>
    <lineage>
        <taxon>Bacteria</taxon>
        <taxon>Bacillati</taxon>
        <taxon>Actinomycetota</taxon>
        <taxon>Actinomycetes</taxon>
        <taxon>Mycobacteriales</taxon>
        <taxon>Nocardiaceae</taxon>
        <taxon>Rhodococcoides</taxon>
    </lineage>
</organism>
<dbReference type="EMBL" id="FZOW01000003">
    <property type="protein sequence ID" value="SNS58189.1"/>
    <property type="molecule type" value="Genomic_DNA"/>
</dbReference>
<reference evidence="2" key="1">
    <citation type="submission" date="2017-06" db="EMBL/GenBank/DDBJ databases">
        <authorList>
            <person name="Varghese N."/>
            <person name="Submissions S."/>
        </authorList>
    </citation>
    <scope>NUCLEOTIDE SEQUENCE [LARGE SCALE GENOMIC DNA]</scope>
    <source>
        <strain evidence="2">JCM 23211</strain>
    </source>
</reference>
<accession>A0A239FMT3</accession>
<dbReference type="AlphaFoldDB" id="A0A239FMT3"/>
<gene>
    <name evidence="1" type="ORF">SAMN05421642_103376</name>
</gene>
<protein>
    <submittedName>
        <fullName evidence="1">Uncharacterized protein</fullName>
    </submittedName>
</protein>
<name>A0A239FMT3_9NOCA</name>
<keyword evidence="2" id="KW-1185">Reference proteome</keyword>